<dbReference type="PROSITE" id="PS51257">
    <property type="entry name" value="PROKAR_LIPOPROTEIN"/>
    <property type="match status" value="1"/>
</dbReference>
<evidence type="ECO:0008006" key="2">
    <source>
        <dbReference type="Google" id="ProtNLM"/>
    </source>
</evidence>
<dbReference type="AlphaFoldDB" id="A0A6S6TFD9"/>
<accession>A0A6S6TFD9</accession>
<gene>
    <name evidence="1" type="ORF">HELGO_WM8999</name>
</gene>
<reference evidence="1" key="1">
    <citation type="submission" date="2020-01" db="EMBL/GenBank/DDBJ databases">
        <authorList>
            <person name="Meier V. D."/>
            <person name="Meier V D."/>
        </authorList>
    </citation>
    <scope>NUCLEOTIDE SEQUENCE</scope>
    <source>
        <strain evidence="1">HLG_WM_MAG_06</strain>
    </source>
</reference>
<name>A0A6S6TFD9_9BACT</name>
<dbReference type="Pfam" id="PF14903">
    <property type="entry name" value="WG_beta_rep"/>
    <property type="match status" value="2"/>
</dbReference>
<evidence type="ECO:0000313" key="1">
    <source>
        <dbReference type="EMBL" id="CAA6821861.1"/>
    </source>
</evidence>
<sequence>MYRILHLFILLTFLSCSKSNPIPKDNTLPSKYVNDSYLQQLDFKGEEVISTYMDNNFYYIRKDGKKIQTLTYDNGADPFSDGLARTKINGKIGFFNSNLEIVLKPIYDFAFPFYDGIAEICTGCKEKKDGEHTMLDGGKWQKIDRNGLVIE</sequence>
<protein>
    <recommendedName>
        <fullName evidence="2">WG repeat-containing protein</fullName>
    </recommendedName>
</protein>
<proteinExistence type="predicted"/>
<organism evidence="1">
    <name type="scientific">uncultured Sulfurovum sp</name>
    <dbReference type="NCBI Taxonomy" id="269237"/>
    <lineage>
        <taxon>Bacteria</taxon>
        <taxon>Pseudomonadati</taxon>
        <taxon>Campylobacterota</taxon>
        <taxon>Epsilonproteobacteria</taxon>
        <taxon>Campylobacterales</taxon>
        <taxon>Sulfurovaceae</taxon>
        <taxon>Sulfurovum</taxon>
        <taxon>environmental samples</taxon>
    </lineage>
</organism>
<dbReference type="InterPro" id="IPR032774">
    <property type="entry name" value="WG_beta_rep"/>
</dbReference>
<dbReference type="EMBL" id="CACVAP010000100">
    <property type="protein sequence ID" value="CAA6821861.1"/>
    <property type="molecule type" value="Genomic_DNA"/>
</dbReference>